<keyword evidence="3" id="KW-1185">Reference proteome</keyword>
<protein>
    <recommendedName>
        <fullName evidence="4">Ionotropic glutamate receptor C-terminal domain-containing protein</fullName>
    </recommendedName>
</protein>
<keyword evidence="1" id="KW-0472">Membrane</keyword>
<evidence type="ECO:0000256" key="1">
    <source>
        <dbReference type="SAM" id="Phobius"/>
    </source>
</evidence>
<dbReference type="Proteomes" id="UP000186922">
    <property type="component" value="Unassembled WGS sequence"/>
</dbReference>
<evidence type="ECO:0000313" key="3">
    <source>
        <dbReference type="Proteomes" id="UP000186922"/>
    </source>
</evidence>
<evidence type="ECO:0000313" key="2">
    <source>
        <dbReference type="EMBL" id="GAV09464.1"/>
    </source>
</evidence>
<gene>
    <name evidence="2" type="primary">RvY_19006</name>
    <name evidence="2" type="synonym">RvY_19006.2</name>
    <name evidence="2" type="ORF">RvY_19006-2</name>
</gene>
<sequence length="267" mass="29650">MERSLSGSARGRMRLSGLQVLVRKHFRLIQHAGSLKTIVRRCEYFTPTYAGLEDETTDGVMGALTNATAETGLAAVGISVSRYRYFSFIDSFFRRSYMVAIHQDHLIELPASEFIQHTTAVMISDNVWFGMAGVIAAVFLLGVLTDGFQKVSHHQVPVDIPGLIMKWCFQMFGMGLGVQGVEDFEPVQLQVWPTAKIILLSTWLAYTFVILNTISSQLPVMFAFDHHKRLPFTGVKGLLGSDFAVYGTSTAADMLKVNSIKHYSSVT</sequence>
<dbReference type="OrthoDB" id="5984008at2759"/>
<organism evidence="2 3">
    <name type="scientific">Ramazzottius varieornatus</name>
    <name type="common">Water bear</name>
    <name type="synonym">Tardigrade</name>
    <dbReference type="NCBI Taxonomy" id="947166"/>
    <lineage>
        <taxon>Eukaryota</taxon>
        <taxon>Metazoa</taxon>
        <taxon>Ecdysozoa</taxon>
        <taxon>Tardigrada</taxon>
        <taxon>Eutardigrada</taxon>
        <taxon>Parachela</taxon>
        <taxon>Hypsibioidea</taxon>
        <taxon>Ramazzottiidae</taxon>
        <taxon>Ramazzottius</taxon>
    </lineage>
</organism>
<keyword evidence="1" id="KW-0812">Transmembrane</keyword>
<proteinExistence type="predicted"/>
<dbReference type="AlphaFoldDB" id="A0A1D1WBE5"/>
<feature type="transmembrane region" description="Helical" evidence="1">
    <location>
        <begin position="127"/>
        <end position="148"/>
    </location>
</feature>
<feature type="transmembrane region" description="Helical" evidence="1">
    <location>
        <begin position="198"/>
        <end position="224"/>
    </location>
</feature>
<comment type="caution">
    <text evidence="2">The sequence shown here is derived from an EMBL/GenBank/DDBJ whole genome shotgun (WGS) entry which is preliminary data.</text>
</comment>
<name>A0A1D1WBE5_RAMVA</name>
<dbReference type="EMBL" id="BDGG01000023">
    <property type="protein sequence ID" value="GAV09464.1"/>
    <property type="molecule type" value="Genomic_DNA"/>
</dbReference>
<reference evidence="2 3" key="1">
    <citation type="journal article" date="2016" name="Nat. Commun.">
        <title>Extremotolerant tardigrade genome and improved radiotolerance of human cultured cells by tardigrade-unique protein.</title>
        <authorList>
            <person name="Hashimoto T."/>
            <person name="Horikawa D.D."/>
            <person name="Saito Y."/>
            <person name="Kuwahara H."/>
            <person name="Kozuka-Hata H."/>
            <person name="Shin-I T."/>
            <person name="Minakuchi Y."/>
            <person name="Ohishi K."/>
            <person name="Motoyama A."/>
            <person name="Aizu T."/>
            <person name="Enomoto A."/>
            <person name="Kondo K."/>
            <person name="Tanaka S."/>
            <person name="Hara Y."/>
            <person name="Koshikawa S."/>
            <person name="Sagara H."/>
            <person name="Miura T."/>
            <person name="Yokobori S."/>
            <person name="Miyagawa K."/>
            <person name="Suzuki Y."/>
            <person name="Kubo T."/>
            <person name="Oyama M."/>
            <person name="Kohara Y."/>
            <person name="Fujiyama A."/>
            <person name="Arakawa K."/>
            <person name="Katayama T."/>
            <person name="Toyoda A."/>
            <person name="Kunieda T."/>
        </authorList>
    </citation>
    <scope>NUCLEOTIDE SEQUENCE [LARGE SCALE GENOMIC DNA]</scope>
    <source>
        <strain evidence="2 3">YOKOZUNA-1</strain>
    </source>
</reference>
<evidence type="ECO:0008006" key="4">
    <source>
        <dbReference type="Google" id="ProtNLM"/>
    </source>
</evidence>
<accession>A0A1D1WBE5</accession>
<keyword evidence="1" id="KW-1133">Transmembrane helix</keyword>